<evidence type="ECO:0000256" key="5">
    <source>
        <dbReference type="SAM" id="MobiDB-lite"/>
    </source>
</evidence>
<sequence>MNREWIELWLHRGDDAEPEPLRVGYSPGATAAEVIRALASHVGQSDHADHIDASLGTECSLVGVDPAIGVIDPEAALPHGGPRRGQVVRIYCATEPSQGTVAPTMVAVRRGPDRGHRVPLGESLVVGRAPGCDLVLADPAVSRRHLRLTRRRALVEIEPLGESVIGLDGRRLRTSMPVEPGNPIRLGDSELVIVAPTRPTADAPGSHQRPPRAPWCPNPPSLDIAEPPRRTGVGTVPWLSIGLTAAFAIVMMSGGGFGGGMAGNMIWFFTPLLLASGATEYAWSARRTDRKARAAWRTDLTHRCRALAAALEMERRREAHAFPPLSDWALAAQSGSARLWERRREHSDALRLRLGLVQGRAAVTGELASVGPADLLAEASNAVERVRWRHDLVSALNLAEVGSLGIHGPDAHLLAASLVAQLVAAVGPEDVALAVAVTEGHAPGWRWAAALPHLRSAAELLDGPSTAGARNHDQLTASLAALGAARRRRCDETDGERRQAEVPIVVVLDGELGSQLELRRLAALCRFGDVGIHVMWLGRRPSRTPLGCGATVTTSRPGRATVVAAPGEVPQQVRWEHLDHRVLDRLTRHLAPRRDGDRTGTGAGLPAAVSLASIPGRIPEPGGLDAIIGVGPDGPTRVDLRRDGPHALVAGTTGAGKSELLRTLVAGLAMAHSPQRLNFVLVDFKGGTGMGPLARLPHVAGMITDLDVDEAQRLRLGLEAEVDRRLRLLDGAGVENLAAMERHDPVGAPPAIVVVIDEFAALARRAPTVLDALVDLAQRGRSLGIHLVLATQRPRGVISDAIRANTNLRLVARMADAEESIDVLDNPAAARLAVGIPGRVLMRVGAATPTVVQVAFTGTTVGERPPITVEPLTLDRPSPGPTVAPSAGGRTEAEAVVASTRRAAGHDGAARRLWLEPLPPLLDRAAWAALVDRRPDVHAEAITRRDPPRPTTATTPSWPMAVADLPRRRQRGLWTIDPTGGVLVVLGGGGSGRTSALRALAMTAARNGAAVTGLDGGGSLARLDGATVGTDPQVSLGAIVPVRDDERMARLLWWLETDPAMTPRVLIIDGWEGIWDRADQAGTSSWFARLVELVRTARGRGLTAAISADRAGALPPEVRSSRTEVLALAGAEAEPDLGLDRPPAAGQPPGRARLVTAQPHLLGGESDPTEGPLVQLRWMAPDIDPGPARPVRRDHPDAAPLLSTYPARLRSWDRSVAEHAPHETGVCFGIDLERDAPVGTPPHGPFWVLGRPRSGRSTALEALRAFRPAGTVGLSVLIRPGRSIGQPGAWDRVLGAPPDAEGGFGTAEPVAMMAIDDAHRLDDDHWASLDRWLATLNEQCHAPLVAVAADPASLDRWNPVVTSLLGHGAGLMLAPEPDEDGRLLGGDLPRYRPFAMRAGRGYLLKRGQAPRAVQVGWPDL</sequence>
<dbReference type="SMART" id="SM00382">
    <property type="entry name" value="AAA"/>
    <property type="match status" value="2"/>
</dbReference>
<feature type="binding site" evidence="4">
    <location>
        <begin position="651"/>
        <end position="658"/>
    </location>
    <ligand>
        <name>ATP</name>
        <dbReference type="ChEBI" id="CHEBI:30616"/>
    </ligand>
</feature>
<dbReference type="Proteomes" id="UP000727993">
    <property type="component" value="Unassembled WGS sequence"/>
</dbReference>
<keyword evidence="6" id="KW-0472">Membrane</keyword>
<name>A0A936N889_9ACTN</name>
<dbReference type="CDD" id="cd00060">
    <property type="entry name" value="FHA"/>
    <property type="match status" value="1"/>
</dbReference>
<feature type="domain" description="FtsK" evidence="8">
    <location>
        <begin position="633"/>
        <end position="821"/>
    </location>
</feature>
<protein>
    <submittedName>
        <fullName evidence="9">FHA domain-containing protein</fullName>
    </submittedName>
</protein>
<keyword evidence="6" id="KW-0812">Transmembrane</keyword>
<dbReference type="InterPro" id="IPR008984">
    <property type="entry name" value="SMAD_FHA_dom_sf"/>
</dbReference>
<keyword evidence="6" id="KW-1133">Transmembrane helix</keyword>
<keyword evidence="1" id="KW-0597">Phosphoprotein</keyword>
<proteinExistence type="predicted"/>
<dbReference type="PROSITE" id="PS50006">
    <property type="entry name" value="FHA_DOMAIN"/>
    <property type="match status" value="1"/>
</dbReference>
<keyword evidence="2 4" id="KW-0547">Nucleotide-binding</keyword>
<evidence type="ECO:0000256" key="3">
    <source>
        <dbReference type="ARBA" id="ARBA00022840"/>
    </source>
</evidence>
<dbReference type="PANTHER" id="PTHR22683:SF1">
    <property type="entry name" value="TYPE VII SECRETION SYSTEM PROTEIN ESSC"/>
    <property type="match status" value="1"/>
</dbReference>
<dbReference type="Gene3D" id="2.60.200.20">
    <property type="match status" value="1"/>
</dbReference>
<dbReference type="Gene3D" id="3.40.50.300">
    <property type="entry name" value="P-loop containing nucleotide triphosphate hydrolases"/>
    <property type="match status" value="2"/>
</dbReference>
<reference evidence="9 10" key="1">
    <citation type="submission" date="2020-10" db="EMBL/GenBank/DDBJ databases">
        <title>Connecting structure to function with the recovery of over 1000 high-quality activated sludge metagenome-assembled genomes encoding full-length rRNA genes using long-read sequencing.</title>
        <authorList>
            <person name="Singleton C.M."/>
            <person name="Petriglieri F."/>
            <person name="Kristensen J.M."/>
            <person name="Kirkegaard R.H."/>
            <person name="Michaelsen T.Y."/>
            <person name="Andersen M.H."/>
            <person name="Karst S.M."/>
            <person name="Dueholm M.S."/>
            <person name="Nielsen P.H."/>
            <person name="Albertsen M."/>
        </authorList>
    </citation>
    <scope>NUCLEOTIDE SEQUENCE [LARGE SCALE GENOMIC DNA]</scope>
    <source>
        <strain evidence="9">Lyne_18-Q3-R50-59_MAXAC.006</strain>
    </source>
</reference>
<evidence type="ECO:0000259" key="8">
    <source>
        <dbReference type="PROSITE" id="PS50901"/>
    </source>
</evidence>
<dbReference type="Pfam" id="PF01580">
    <property type="entry name" value="FtsK_SpoIIIE"/>
    <property type="match status" value="1"/>
</dbReference>
<feature type="transmembrane region" description="Helical" evidence="6">
    <location>
        <begin position="238"/>
        <end position="259"/>
    </location>
</feature>
<evidence type="ECO:0000256" key="6">
    <source>
        <dbReference type="SAM" id="Phobius"/>
    </source>
</evidence>
<dbReference type="SUPFAM" id="SSF49879">
    <property type="entry name" value="SMAD/FHA domain"/>
    <property type="match status" value="1"/>
</dbReference>
<dbReference type="GO" id="GO:0003677">
    <property type="term" value="F:DNA binding"/>
    <property type="evidence" value="ECO:0007669"/>
    <property type="project" value="InterPro"/>
</dbReference>
<dbReference type="GO" id="GO:0005524">
    <property type="term" value="F:ATP binding"/>
    <property type="evidence" value="ECO:0007669"/>
    <property type="project" value="UniProtKB-UniRule"/>
</dbReference>
<dbReference type="PROSITE" id="PS50901">
    <property type="entry name" value="FTSK"/>
    <property type="match status" value="1"/>
</dbReference>
<dbReference type="EMBL" id="JADJZA010000001">
    <property type="protein sequence ID" value="MBK9295430.1"/>
    <property type="molecule type" value="Genomic_DNA"/>
</dbReference>
<evidence type="ECO:0000256" key="4">
    <source>
        <dbReference type="PROSITE-ProRule" id="PRU00289"/>
    </source>
</evidence>
<organism evidence="9 10">
    <name type="scientific">Candidatus Neomicrothrix subdominans</name>
    <dbReference type="NCBI Taxonomy" id="2954438"/>
    <lineage>
        <taxon>Bacteria</taxon>
        <taxon>Bacillati</taxon>
        <taxon>Actinomycetota</taxon>
        <taxon>Acidimicrobiia</taxon>
        <taxon>Acidimicrobiales</taxon>
        <taxon>Microthrixaceae</taxon>
        <taxon>Candidatus Neomicrothrix</taxon>
    </lineage>
</organism>
<feature type="domain" description="FHA" evidence="7">
    <location>
        <begin position="124"/>
        <end position="172"/>
    </location>
</feature>
<evidence type="ECO:0000256" key="2">
    <source>
        <dbReference type="ARBA" id="ARBA00022741"/>
    </source>
</evidence>
<evidence type="ECO:0000256" key="1">
    <source>
        <dbReference type="ARBA" id="ARBA00022553"/>
    </source>
</evidence>
<dbReference type="InterPro" id="IPR002543">
    <property type="entry name" value="FtsK_dom"/>
</dbReference>
<dbReference type="InterPro" id="IPR050206">
    <property type="entry name" value="FtsK/SpoIIIE/SftA"/>
</dbReference>
<dbReference type="Pfam" id="PF16697">
    <property type="entry name" value="Yop-YscD_cpl"/>
    <property type="match status" value="1"/>
</dbReference>
<dbReference type="InterPro" id="IPR003593">
    <property type="entry name" value="AAA+_ATPase"/>
</dbReference>
<dbReference type="InterPro" id="IPR032030">
    <property type="entry name" value="YscD_cytoplasmic_dom"/>
</dbReference>
<dbReference type="SUPFAM" id="SSF52540">
    <property type="entry name" value="P-loop containing nucleoside triphosphate hydrolases"/>
    <property type="match status" value="2"/>
</dbReference>
<accession>A0A936N889</accession>
<dbReference type="PANTHER" id="PTHR22683">
    <property type="entry name" value="SPORULATION PROTEIN RELATED"/>
    <property type="match status" value="1"/>
</dbReference>
<dbReference type="InterPro" id="IPR000253">
    <property type="entry name" value="FHA_dom"/>
</dbReference>
<keyword evidence="3 4" id="KW-0067">ATP-binding</keyword>
<feature type="region of interest" description="Disordered" evidence="5">
    <location>
        <begin position="866"/>
        <end position="890"/>
    </location>
</feature>
<evidence type="ECO:0000313" key="9">
    <source>
        <dbReference type="EMBL" id="MBK9295430.1"/>
    </source>
</evidence>
<evidence type="ECO:0000259" key="7">
    <source>
        <dbReference type="PROSITE" id="PS50006"/>
    </source>
</evidence>
<dbReference type="SMART" id="SM00240">
    <property type="entry name" value="FHA"/>
    <property type="match status" value="1"/>
</dbReference>
<gene>
    <name evidence="9" type="ORF">IPN02_00840</name>
</gene>
<evidence type="ECO:0000313" key="10">
    <source>
        <dbReference type="Proteomes" id="UP000727993"/>
    </source>
</evidence>
<dbReference type="InterPro" id="IPR027417">
    <property type="entry name" value="P-loop_NTPase"/>
</dbReference>
<comment type="caution">
    <text evidence="9">The sequence shown here is derived from an EMBL/GenBank/DDBJ whole genome shotgun (WGS) entry which is preliminary data.</text>
</comment>